<dbReference type="CDD" id="cd00564">
    <property type="entry name" value="TMP_TenI"/>
    <property type="match status" value="1"/>
</dbReference>
<evidence type="ECO:0000256" key="1">
    <source>
        <dbReference type="ARBA" id="ARBA00004948"/>
    </source>
</evidence>
<keyword evidence="5" id="KW-1185">Reference proteome</keyword>
<organism evidence="4 5">
    <name type="scientific">Salegentibacter maritimus</name>
    <dbReference type="NCBI Taxonomy" id="2794347"/>
    <lineage>
        <taxon>Bacteria</taxon>
        <taxon>Pseudomonadati</taxon>
        <taxon>Bacteroidota</taxon>
        <taxon>Flavobacteriia</taxon>
        <taxon>Flavobacteriales</taxon>
        <taxon>Flavobacteriaceae</taxon>
        <taxon>Salegentibacter</taxon>
    </lineage>
</organism>
<reference evidence="4 5" key="1">
    <citation type="submission" date="2020-12" db="EMBL/GenBank/DDBJ databases">
        <title>Salegentibacter orientalis sp. nov., isolated from costal sediment.</title>
        <authorList>
            <person name="Lian F.-B."/>
        </authorList>
    </citation>
    <scope>NUCLEOTIDE SEQUENCE [LARGE SCALE GENOMIC DNA]</scope>
    <source>
        <strain evidence="4 5">F60176</strain>
    </source>
</reference>
<dbReference type="InterPro" id="IPR022998">
    <property type="entry name" value="ThiamineP_synth_TenI"/>
</dbReference>
<dbReference type="InterPro" id="IPR013785">
    <property type="entry name" value="Aldolase_TIM"/>
</dbReference>
<gene>
    <name evidence="4" type="ORF">I6U50_06100</name>
</gene>
<dbReference type="SUPFAM" id="SSF51391">
    <property type="entry name" value="Thiamin phosphate synthase"/>
    <property type="match status" value="1"/>
</dbReference>
<evidence type="ECO:0000259" key="3">
    <source>
        <dbReference type="Pfam" id="PF02581"/>
    </source>
</evidence>
<comment type="pathway">
    <text evidence="1">Cofactor biosynthesis; thiamine diphosphate biosynthesis.</text>
</comment>
<comment type="caution">
    <text evidence="4">The sequence shown here is derived from an EMBL/GenBank/DDBJ whole genome shotgun (WGS) entry which is preliminary data.</text>
</comment>
<dbReference type="InterPro" id="IPR036206">
    <property type="entry name" value="ThiamineP_synth_sf"/>
</dbReference>
<keyword evidence="2" id="KW-0784">Thiamine biosynthesis</keyword>
<protein>
    <submittedName>
        <fullName evidence="4">Thiamine phosphate synthase</fullName>
    </submittedName>
</protein>
<dbReference type="EMBL" id="JAEHNY010000004">
    <property type="protein sequence ID" value="MBI6119590.1"/>
    <property type="molecule type" value="Genomic_DNA"/>
</dbReference>
<dbReference type="PANTHER" id="PTHR20857">
    <property type="entry name" value="THIAMINE-PHOSPHATE PYROPHOSPHORYLASE"/>
    <property type="match status" value="1"/>
</dbReference>
<dbReference type="Proteomes" id="UP000635665">
    <property type="component" value="Unassembled WGS sequence"/>
</dbReference>
<name>A0ABS0TFM3_9FLAO</name>
<dbReference type="Gene3D" id="3.20.20.70">
    <property type="entry name" value="Aldolase class I"/>
    <property type="match status" value="1"/>
</dbReference>
<proteinExistence type="predicted"/>
<accession>A0ABS0TFM3</accession>
<sequence length="112" mass="12852">MWDNFKGLENIPEFIDKICDICKPKSVPVLLNNRWELLKATKADGIHFDEIPSKYKTIKKSISEKSLVGLICNKDLEIIEWAINNQLDYISFCPIFPSSTSISCELVDFKVI</sequence>
<evidence type="ECO:0000313" key="4">
    <source>
        <dbReference type="EMBL" id="MBI6119590.1"/>
    </source>
</evidence>
<evidence type="ECO:0000313" key="5">
    <source>
        <dbReference type="Proteomes" id="UP000635665"/>
    </source>
</evidence>
<evidence type="ECO:0000256" key="2">
    <source>
        <dbReference type="ARBA" id="ARBA00022977"/>
    </source>
</evidence>
<dbReference type="PANTHER" id="PTHR20857:SF23">
    <property type="entry name" value="THIAMINE BIOSYNTHETIC BIFUNCTIONAL ENZYME"/>
    <property type="match status" value="1"/>
</dbReference>
<dbReference type="RefSeq" id="WP_262894726.1">
    <property type="nucleotide sequence ID" value="NZ_JAEHNY010000004.1"/>
</dbReference>
<feature type="domain" description="Thiamine phosphate synthase/TenI" evidence="3">
    <location>
        <begin position="13"/>
        <end position="101"/>
    </location>
</feature>
<dbReference type="Pfam" id="PF02581">
    <property type="entry name" value="TMP-TENI"/>
    <property type="match status" value="1"/>
</dbReference>